<organism evidence="2 3">
    <name type="scientific">Halovenus salina</name>
    <dbReference type="NCBI Taxonomy" id="1510225"/>
    <lineage>
        <taxon>Archaea</taxon>
        <taxon>Methanobacteriati</taxon>
        <taxon>Methanobacteriota</taxon>
        <taxon>Stenosarchaea group</taxon>
        <taxon>Halobacteria</taxon>
        <taxon>Halobacteriales</taxon>
        <taxon>Haloarculaceae</taxon>
        <taxon>Halovenus</taxon>
    </lineage>
</organism>
<dbReference type="Proteomes" id="UP001596445">
    <property type="component" value="Unassembled WGS sequence"/>
</dbReference>
<keyword evidence="3" id="KW-1185">Reference proteome</keyword>
<dbReference type="EMBL" id="JBHSZI010000001">
    <property type="protein sequence ID" value="MFC7057319.1"/>
    <property type="molecule type" value="Genomic_DNA"/>
</dbReference>
<dbReference type="RefSeq" id="WP_382184092.1">
    <property type="nucleotide sequence ID" value="NZ_JBHSZI010000001.1"/>
</dbReference>
<protein>
    <submittedName>
        <fullName evidence="2">Uncharacterized protein</fullName>
    </submittedName>
</protein>
<reference evidence="2 3" key="1">
    <citation type="journal article" date="2019" name="Int. J. Syst. Evol. Microbiol.">
        <title>The Global Catalogue of Microorganisms (GCM) 10K type strain sequencing project: providing services to taxonomists for standard genome sequencing and annotation.</title>
        <authorList>
            <consortium name="The Broad Institute Genomics Platform"/>
            <consortium name="The Broad Institute Genome Sequencing Center for Infectious Disease"/>
            <person name="Wu L."/>
            <person name="Ma J."/>
        </authorList>
    </citation>
    <scope>NUCLEOTIDE SEQUENCE [LARGE SCALE GENOMIC DNA]</scope>
    <source>
        <strain evidence="2 3">JCM 30072</strain>
    </source>
</reference>
<sequence length="271" mass="29898">MGGVALIHPDGTIENLSPEEARNSEVLEGQRLYPLYNTNRKMESLGYREGIINQMGTIGSHENEVEVASLPQGAGNKQPFVVDLKSERMSYVTTMEPYGADTRGLDEVWFIDSRTGEPTYFESKRQTLTGPERAMGIVRSQDSQTGWGDNFVVVEPIPVFVDGQLWWHSKVVPVDSTDITRHVFVNSANKEALTVTSTSEVKAFLRGEDVNGTNDIDTEPAPGEDNVEYYIVIEDEDGTVIQRIPIGPGEEPSVKYVPAEETAQNESQASG</sequence>
<feature type="region of interest" description="Disordered" evidence="1">
    <location>
        <begin position="245"/>
        <end position="271"/>
    </location>
</feature>
<comment type="caution">
    <text evidence="2">The sequence shown here is derived from an EMBL/GenBank/DDBJ whole genome shotgun (WGS) entry which is preliminary data.</text>
</comment>
<evidence type="ECO:0000313" key="3">
    <source>
        <dbReference type="Proteomes" id="UP001596445"/>
    </source>
</evidence>
<proteinExistence type="predicted"/>
<name>A0ABD5VYJ4_9EURY</name>
<gene>
    <name evidence="2" type="ORF">ACFQQG_02925</name>
</gene>
<evidence type="ECO:0000256" key="1">
    <source>
        <dbReference type="SAM" id="MobiDB-lite"/>
    </source>
</evidence>
<accession>A0ABD5VYJ4</accession>
<dbReference type="AlphaFoldDB" id="A0ABD5VYJ4"/>
<feature type="compositionally biased region" description="Polar residues" evidence="1">
    <location>
        <begin position="262"/>
        <end position="271"/>
    </location>
</feature>
<evidence type="ECO:0000313" key="2">
    <source>
        <dbReference type="EMBL" id="MFC7057319.1"/>
    </source>
</evidence>